<comment type="caution">
    <text evidence="1">The sequence shown here is derived from an EMBL/GenBank/DDBJ whole genome shotgun (WGS) entry which is preliminary data.</text>
</comment>
<reference evidence="1" key="1">
    <citation type="submission" date="2021-05" db="EMBL/GenBank/DDBJ databases">
        <authorList>
            <person name="Pan Q."/>
            <person name="Jouanno E."/>
            <person name="Zahm M."/>
            <person name="Klopp C."/>
            <person name="Cabau C."/>
            <person name="Louis A."/>
            <person name="Berthelot C."/>
            <person name="Parey E."/>
            <person name="Roest Crollius H."/>
            <person name="Montfort J."/>
            <person name="Robinson-Rechavi M."/>
            <person name="Bouchez O."/>
            <person name="Lampietro C."/>
            <person name="Lopez Roques C."/>
            <person name="Donnadieu C."/>
            <person name="Postlethwait J."/>
            <person name="Bobe J."/>
            <person name="Dillon D."/>
            <person name="Chandos A."/>
            <person name="von Hippel F."/>
            <person name="Guiguen Y."/>
        </authorList>
    </citation>
    <scope>NUCLEOTIDE SEQUENCE</scope>
    <source>
        <strain evidence="1">YG-Jan2019</strain>
    </source>
</reference>
<protein>
    <submittedName>
        <fullName evidence="1">Uncharacterized protein</fullName>
    </submittedName>
</protein>
<evidence type="ECO:0000313" key="2">
    <source>
        <dbReference type="Proteomes" id="UP001157502"/>
    </source>
</evidence>
<organism evidence="1 2">
    <name type="scientific">Dallia pectoralis</name>
    <name type="common">Alaska blackfish</name>
    <dbReference type="NCBI Taxonomy" id="75939"/>
    <lineage>
        <taxon>Eukaryota</taxon>
        <taxon>Metazoa</taxon>
        <taxon>Chordata</taxon>
        <taxon>Craniata</taxon>
        <taxon>Vertebrata</taxon>
        <taxon>Euteleostomi</taxon>
        <taxon>Actinopterygii</taxon>
        <taxon>Neopterygii</taxon>
        <taxon>Teleostei</taxon>
        <taxon>Protacanthopterygii</taxon>
        <taxon>Esociformes</taxon>
        <taxon>Umbridae</taxon>
        <taxon>Dallia</taxon>
    </lineage>
</organism>
<gene>
    <name evidence="1" type="ORF">DPEC_G00172970</name>
</gene>
<proteinExistence type="predicted"/>
<accession>A0ACC2GDP0</accession>
<dbReference type="EMBL" id="CM055741">
    <property type="protein sequence ID" value="KAJ8001779.1"/>
    <property type="molecule type" value="Genomic_DNA"/>
</dbReference>
<sequence length="97" mass="9840">MGAPLPGTPASCQQVDKPDGHVDQLVKGQQGITAGQLSAEIRLKVATEVVDQGPLVTTPPRSPGAESLAHSPERPGSLASAGLGARVGDQTRPGRGR</sequence>
<keyword evidence="2" id="KW-1185">Reference proteome</keyword>
<dbReference type="Proteomes" id="UP001157502">
    <property type="component" value="Chromosome 14"/>
</dbReference>
<evidence type="ECO:0000313" key="1">
    <source>
        <dbReference type="EMBL" id="KAJ8001779.1"/>
    </source>
</evidence>
<name>A0ACC2GDP0_DALPE</name>